<dbReference type="EMBL" id="JARZZP010000004">
    <property type="protein sequence ID" value="MDI1473669.1"/>
    <property type="molecule type" value="Genomic_DNA"/>
</dbReference>
<sequence>MNIYRRITKVEKNNLMVKCSNDFNLNIDGKKVQSERDAIEILAKSFNIDDLQDGNWDALSDRLQRSNYIHPERINIFINNSKDLFIKDENSKNIFLEILSDTVSWWKEDVERYIVDGKRKTFNVYLLD</sequence>
<accession>A0ABT6PCK7</accession>
<feature type="domain" description="Barstar (barnase inhibitor)" evidence="2">
    <location>
        <begin position="25"/>
        <end position="111"/>
    </location>
</feature>
<organism evidence="3 4">
    <name type="scientific">Streptococcus taonis</name>
    <dbReference type="NCBI Taxonomy" id="3041623"/>
    <lineage>
        <taxon>Bacteria</taxon>
        <taxon>Bacillati</taxon>
        <taxon>Bacillota</taxon>
        <taxon>Bacilli</taxon>
        <taxon>Lactobacillales</taxon>
        <taxon>Streptococcaceae</taxon>
        <taxon>Streptococcus</taxon>
    </lineage>
</organism>
<dbReference type="InterPro" id="IPR035905">
    <property type="entry name" value="Barstar-like_sf"/>
</dbReference>
<dbReference type="SUPFAM" id="SSF52038">
    <property type="entry name" value="Barstar-related"/>
    <property type="match status" value="1"/>
</dbReference>
<comment type="similarity">
    <text evidence="1">Belongs to the barstar family.</text>
</comment>
<name>A0ABT6PCK7_9STRE</name>
<reference evidence="3" key="1">
    <citation type="submission" date="2023-04" db="EMBL/GenBank/DDBJ databases">
        <title>A new Streptococcus species isolated from the patient with bacteremia.</title>
        <authorList>
            <person name="Chen Y.-S."/>
            <person name="Lee C.-Y."/>
            <person name="Chan C.-K."/>
        </authorList>
    </citation>
    <scope>NUCLEOTIDE SEQUENCE</scope>
    <source>
        <strain evidence="3">ST22-14</strain>
    </source>
</reference>
<evidence type="ECO:0000313" key="3">
    <source>
        <dbReference type="EMBL" id="MDI1473669.1"/>
    </source>
</evidence>
<dbReference type="InterPro" id="IPR000468">
    <property type="entry name" value="Barstar"/>
</dbReference>
<gene>
    <name evidence="3" type="ORF">QEZ38_03060</name>
</gene>
<dbReference type="Proteomes" id="UP001160991">
    <property type="component" value="Unassembled WGS sequence"/>
</dbReference>
<dbReference type="Pfam" id="PF01337">
    <property type="entry name" value="Barstar"/>
    <property type="match status" value="1"/>
</dbReference>
<evidence type="ECO:0000256" key="1">
    <source>
        <dbReference type="ARBA" id="ARBA00006845"/>
    </source>
</evidence>
<comment type="caution">
    <text evidence="3">The sequence shown here is derived from an EMBL/GenBank/DDBJ whole genome shotgun (WGS) entry which is preliminary data.</text>
</comment>
<evidence type="ECO:0000259" key="2">
    <source>
        <dbReference type="Pfam" id="PF01337"/>
    </source>
</evidence>
<protein>
    <submittedName>
        <fullName evidence="3">Barstar family protein</fullName>
    </submittedName>
</protein>
<proteinExistence type="inferred from homology"/>
<evidence type="ECO:0000313" key="4">
    <source>
        <dbReference type="Proteomes" id="UP001160991"/>
    </source>
</evidence>
<keyword evidence="4" id="KW-1185">Reference proteome</keyword>
<dbReference type="RefSeq" id="WP_248034153.1">
    <property type="nucleotide sequence ID" value="NZ_JARZZP010000004.1"/>
</dbReference>
<dbReference type="Gene3D" id="3.30.370.10">
    <property type="entry name" value="Barstar-like"/>
    <property type="match status" value="1"/>
</dbReference>